<evidence type="ECO:0000256" key="4">
    <source>
        <dbReference type="ARBA" id="ARBA00022989"/>
    </source>
</evidence>
<dbReference type="SUPFAM" id="SSF103473">
    <property type="entry name" value="MFS general substrate transporter"/>
    <property type="match status" value="2"/>
</dbReference>
<dbReference type="Proteomes" id="UP001194746">
    <property type="component" value="Unassembled WGS sequence"/>
</dbReference>
<organism evidence="9 10">
    <name type="scientific">Aspergillus nanangensis</name>
    <dbReference type="NCBI Taxonomy" id="2582783"/>
    <lineage>
        <taxon>Eukaryota</taxon>
        <taxon>Fungi</taxon>
        <taxon>Dikarya</taxon>
        <taxon>Ascomycota</taxon>
        <taxon>Pezizomycotina</taxon>
        <taxon>Eurotiomycetes</taxon>
        <taxon>Eurotiomycetidae</taxon>
        <taxon>Eurotiales</taxon>
        <taxon>Aspergillaceae</taxon>
        <taxon>Aspergillus</taxon>
        <taxon>Aspergillus subgen. Circumdati</taxon>
    </lineage>
</organism>
<accession>A0AAD4CER8</accession>
<feature type="transmembrane region" description="Helical" evidence="7">
    <location>
        <begin position="338"/>
        <end position="358"/>
    </location>
</feature>
<feature type="transmembrane region" description="Helical" evidence="7">
    <location>
        <begin position="542"/>
        <end position="561"/>
    </location>
</feature>
<dbReference type="PROSITE" id="PS50850">
    <property type="entry name" value="MFS"/>
    <property type="match status" value="1"/>
</dbReference>
<protein>
    <recommendedName>
        <fullName evidence="8">Major facilitator superfamily (MFS) profile domain-containing protein</fullName>
    </recommendedName>
</protein>
<comment type="subcellular location">
    <subcellularLocation>
        <location evidence="1">Membrane</location>
        <topology evidence="1">Multi-pass membrane protein</topology>
    </subcellularLocation>
</comment>
<feature type="transmembrane region" description="Helical" evidence="7">
    <location>
        <begin position="466"/>
        <end position="490"/>
    </location>
</feature>
<dbReference type="PANTHER" id="PTHR23501:SF193">
    <property type="entry name" value="MULTIDRUG TRANSPORTER, PUTATIVE (AFU_ORTHOLOGUE AFUA_8G00940)-RELATED"/>
    <property type="match status" value="1"/>
</dbReference>
<dbReference type="PANTHER" id="PTHR23501">
    <property type="entry name" value="MAJOR FACILITATOR SUPERFAMILY"/>
    <property type="match status" value="1"/>
</dbReference>
<feature type="region of interest" description="Disordered" evidence="6">
    <location>
        <begin position="1"/>
        <end position="51"/>
    </location>
</feature>
<feature type="transmembrane region" description="Helical" evidence="7">
    <location>
        <begin position="262"/>
        <end position="290"/>
    </location>
</feature>
<sequence>MDRQPLLSSESQHTPCYEGIVRSSDLEHPSSQSQQVPRDGDQDEGGDGPKEDVVPSAKAVLIVAALTSTCFLVMLDMAILPTAIPQITTEFHSLGDIGWFGSAYLLASSTMQPLTGKLYLSFGLKASPRLWFTLYHILIHMTAYLSHFSWGVRDGLTALWFSTKQQVAHSWTGRRGSRGFWFTEWGAHDEAKQSNLALIGFMMLIGQLGMVGGPALGGFLVQYTGWRWCFYINLPIGAVSSLILSSLCIPDGFIRSTSRAKLAVFLSLDPIGFVLFTAFTVTLFITLQWGGSNYKWTSPVIVGLLCVSVLLLSMFSLWERSVVGENAMFPYSMLRRRVVWASCLTILLLQGCALIYLYYLPMYFQSVKGESPLSSGFYNSPGIGSQMLLAAVSGVLVGRMGYYLPWILASGVIGLVGSSLISTLTPETSPAAWISYQIIAGIGRGCGTTMPMVATQNILSPEQIPLGMSLIAFCQSFGGSMFLVFAQVIFNHSLVGGLKRFAPTVDIPSVIDAGAAGLRNVVQPEELPGVIKAYNLGITREFYLAAVAYIAMIFSAWGMGWHSVKRHG</sequence>
<comment type="caution">
    <text evidence="9">The sequence shown here is derived from an EMBL/GenBank/DDBJ whole genome shotgun (WGS) entry which is preliminary data.</text>
</comment>
<feature type="transmembrane region" description="Helical" evidence="7">
    <location>
        <begin position="378"/>
        <end position="396"/>
    </location>
</feature>
<feature type="transmembrane region" description="Helical" evidence="7">
    <location>
        <begin position="403"/>
        <end position="421"/>
    </location>
</feature>
<name>A0AAD4CER8_ASPNN</name>
<keyword evidence="3 7" id="KW-0812">Transmembrane</keyword>
<comment type="similarity">
    <text evidence="2">Belongs to the major facilitator superfamily. TCR/Tet family.</text>
</comment>
<evidence type="ECO:0000313" key="10">
    <source>
        <dbReference type="Proteomes" id="UP001194746"/>
    </source>
</evidence>
<dbReference type="InterPro" id="IPR011701">
    <property type="entry name" value="MFS"/>
</dbReference>
<feature type="transmembrane region" description="Helical" evidence="7">
    <location>
        <begin position="59"/>
        <end position="79"/>
    </location>
</feature>
<evidence type="ECO:0000256" key="1">
    <source>
        <dbReference type="ARBA" id="ARBA00004141"/>
    </source>
</evidence>
<dbReference type="InterPro" id="IPR036259">
    <property type="entry name" value="MFS_trans_sf"/>
</dbReference>
<feature type="transmembrane region" description="Helical" evidence="7">
    <location>
        <begin position="196"/>
        <end position="224"/>
    </location>
</feature>
<feature type="domain" description="Major facilitator superfamily (MFS) profile" evidence="8">
    <location>
        <begin position="62"/>
        <end position="564"/>
    </location>
</feature>
<evidence type="ECO:0000256" key="6">
    <source>
        <dbReference type="SAM" id="MobiDB-lite"/>
    </source>
</evidence>
<proteinExistence type="inferred from homology"/>
<keyword evidence="4 7" id="KW-1133">Transmembrane helix</keyword>
<dbReference type="AlphaFoldDB" id="A0AAD4CER8"/>
<evidence type="ECO:0000256" key="3">
    <source>
        <dbReference type="ARBA" id="ARBA00022692"/>
    </source>
</evidence>
<evidence type="ECO:0000256" key="7">
    <source>
        <dbReference type="SAM" id="Phobius"/>
    </source>
</evidence>
<dbReference type="EMBL" id="VCAU01000108">
    <property type="protein sequence ID" value="KAF9884918.1"/>
    <property type="molecule type" value="Genomic_DNA"/>
</dbReference>
<keyword evidence="5 7" id="KW-0472">Membrane</keyword>
<dbReference type="Pfam" id="PF07690">
    <property type="entry name" value="MFS_1"/>
    <property type="match status" value="1"/>
</dbReference>
<feature type="compositionally biased region" description="Polar residues" evidence="6">
    <location>
        <begin position="1"/>
        <end position="14"/>
    </location>
</feature>
<reference evidence="9" key="2">
    <citation type="submission" date="2020-02" db="EMBL/GenBank/DDBJ databases">
        <authorList>
            <person name="Gilchrist C.L.M."/>
            <person name="Chooi Y.-H."/>
        </authorList>
    </citation>
    <scope>NUCLEOTIDE SEQUENCE</scope>
    <source>
        <strain evidence="9">MST-FP2251</strain>
    </source>
</reference>
<dbReference type="GO" id="GO:0005886">
    <property type="term" value="C:plasma membrane"/>
    <property type="evidence" value="ECO:0007669"/>
    <property type="project" value="TreeGrafter"/>
</dbReference>
<feature type="transmembrane region" description="Helical" evidence="7">
    <location>
        <begin position="296"/>
        <end position="318"/>
    </location>
</feature>
<evidence type="ECO:0000256" key="2">
    <source>
        <dbReference type="ARBA" id="ARBA00007520"/>
    </source>
</evidence>
<gene>
    <name evidence="9" type="ORF">FE257_000909</name>
</gene>
<dbReference type="InterPro" id="IPR020846">
    <property type="entry name" value="MFS_dom"/>
</dbReference>
<dbReference type="Gene3D" id="1.20.1250.20">
    <property type="entry name" value="MFS general substrate transporter like domains"/>
    <property type="match status" value="2"/>
</dbReference>
<evidence type="ECO:0000313" key="9">
    <source>
        <dbReference type="EMBL" id="KAF9884918.1"/>
    </source>
</evidence>
<keyword evidence="10" id="KW-1185">Reference proteome</keyword>
<reference evidence="9" key="1">
    <citation type="journal article" date="2019" name="Beilstein J. Org. Chem.">
        <title>Nanangenines: drimane sesquiterpenoids as the dominant metabolite cohort of a novel Australian fungus, Aspergillus nanangensis.</title>
        <authorList>
            <person name="Lacey H.J."/>
            <person name="Gilchrist C.L.M."/>
            <person name="Crombie A."/>
            <person name="Kalaitzis J.A."/>
            <person name="Vuong D."/>
            <person name="Rutledge P.J."/>
            <person name="Turner P."/>
            <person name="Pitt J.I."/>
            <person name="Lacey E."/>
            <person name="Chooi Y.H."/>
            <person name="Piggott A.M."/>
        </authorList>
    </citation>
    <scope>NUCLEOTIDE SEQUENCE</scope>
    <source>
        <strain evidence="9">MST-FP2251</strain>
    </source>
</reference>
<evidence type="ECO:0000256" key="5">
    <source>
        <dbReference type="ARBA" id="ARBA00023136"/>
    </source>
</evidence>
<evidence type="ECO:0000259" key="8">
    <source>
        <dbReference type="PROSITE" id="PS50850"/>
    </source>
</evidence>
<dbReference type="GO" id="GO:0022857">
    <property type="term" value="F:transmembrane transporter activity"/>
    <property type="evidence" value="ECO:0007669"/>
    <property type="project" value="InterPro"/>
</dbReference>
<feature type="transmembrane region" description="Helical" evidence="7">
    <location>
        <begin position="130"/>
        <end position="150"/>
    </location>
</feature>